<dbReference type="InterPro" id="IPR000477">
    <property type="entry name" value="RT_dom"/>
</dbReference>
<dbReference type="SUPFAM" id="SSF53098">
    <property type="entry name" value="Ribonuclease H-like"/>
    <property type="match status" value="1"/>
</dbReference>
<organism evidence="3 4">
    <name type="scientific">Rhizophagus clarus</name>
    <dbReference type="NCBI Taxonomy" id="94130"/>
    <lineage>
        <taxon>Eukaryota</taxon>
        <taxon>Fungi</taxon>
        <taxon>Fungi incertae sedis</taxon>
        <taxon>Mucoromycota</taxon>
        <taxon>Glomeromycotina</taxon>
        <taxon>Glomeromycetes</taxon>
        <taxon>Glomerales</taxon>
        <taxon>Glomeraceae</taxon>
        <taxon>Rhizophagus</taxon>
    </lineage>
</organism>
<feature type="domain" description="Reverse transcriptase" evidence="2">
    <location>
        <begin position="624"/>
        <end position="925"/>
    </location>
</feature>
<accession>A0A2Z6RAW0</accession>
<evidence type="ECO:0000256" key="1">
    <source>
        <dbReference type="SAM" id="MobiDB-lite"/>
    </source>
</evidence>
<dbReference type="Proteomes" id="UP000247702">
    <property type="component" value="Unassembled WGS sequence"/>
</dbReference>
<dbReference type="EMBL" id="BEXD01002735">
    <property type="protein sequence ID" value="GBB99253.1"/>
    <property type="molecule type" value="Genomic_DNA"/>
</dbReference>
<dbReference type="InterPro" id="IPR036397">
    <property type="entry name" value="RNaseH_sf"/>
</dbReference>
<evidence type="ECO:0000313" key="4">
    <source>
        <dbReference type="Proteomes" id="UP000247702"/>
    </source>
</evidence>
<feature type="compositionally biased region" description="Polar residues" evidence="1">
    <location>
        <begin position="34"/>
        <end position="64"/>
    </location>
</feature>
<dbReference type="PROSITE" id="PS50878">
    <property type="entry name" value="RT_POL"/>
    <property type="match status" value="1"/>
</dbReference>
<protein>
    <recommendedName>
        <fullName evidence="2">Reverse transcriptase domain-containing protein</fullName>
    </recommendedName>
</protein>
<dbReference type="Gene3D" id="3.60.10.10">
    <property type="entry name" value="Endonuclease/exonuclease/phosphatase"/>
    <property type="match status" value="1"/>
</dbReference>
<dbReference type="Gene3D" id="3.30.420.10">
    <property type="entry name" value="Ribonuclease H-like superfamily/Ribonuclease H"/>
    <property type="match status" value="1"/>
</dbReference>
<dbReference type="InterPro" id="IPR036691">
    <property type="entry name" value="Endo/exonu/phosph_ase_sf"/>
</dbReference>
<dbReference type="InterPro" id="IPR043502">
    <property type="entry name" value="DNA/RNA_pol_sf"/>
</dbReference>
<name>A0A2Z6RAW0_9GLOM</name>
<dbReference type="SUPFAM" id="SSF56672">
    <property type="entry name" value="DNA/RNA polymerases"/>
    <property type="match status" value="1"/>
</dbReference>
<dbReference type="Pfam" id="PF00078">
    <property type="entry name" value="RVT_1"/>
    <property type="match status" value="1"/>
</dbReference>
<dbReference type="SUPFAM" id="SSF56219">
    <property type="entry name" value="DNase I-like"/>
    <property type="match status" value="1"/>
</dbReference>
<keyword evidence="4" id="KW-1185">Reference proteome</keyword>
<reference evidence="3 4" key="1">
    <citation type="submission" date="2017-11" db="EMBL/GenBank/DDBJ databases">
        <title>The genome of Rhizophagus clarus HR1 reveals common genetic basis of auxotrophy among arbuscular mycorrhizal fungi.</title>
        <authorList>
            <person name="Kobayashi Y."/>
        </authorList>
    </citation>
    <scope>NUCLEOTIDE SEQUENCE [LARGE SCALE GENOMIC DNA]</scope>
    <source>
        <strain evidence="3 4">HR1</strain>
    </source>
</reference>
<dbReference type="GO" id="GO:0003676">
    <property type="term" value="F:nucleic acid binding"/>
    <property type="evidence" value="ECO:0007669"/>
    <property type="project" value="InterPro"/>
</dbReference>
<feature type="region of interest" description="Disordered" evidence="1">
    <location>
        <begin position="1"/>
        <end position="64"/>
    </location>
</feature>
<dbReference type="PANTHER" id="PTHR19446">
    <property type="entry name" value="REVERSE TRANSCRIPTASES"/>
    <property type="match status" value="1"/>
</dbReference>
<proteinExistence type="predicted"/>
<sequence length="1714" mass="197750">MVKEIKNQQPTFKRNSRSSSPKKPTNKYRRNSVDDNPSNTPNSRSTTYYTTPPINRNMNDQNSYYESDHYKNLTQQSVSSSQQENFYPLNEDTKDIDIHTVIAESETTGQPSFKISNLILTSWGVYPKSITETGITQPHLFPSKQIIHTYNPAINNDVSTLSGHLTLIKDTNGDPYNDPSSGVSIILTEQLTKHLGKIWHYKGRCIEIKLHFKHLHLLIINTYIHANNQKKEDIIDLYNHINHSINKHKELPHSYIIVMGDFNANPKGSSSHTPSWKKEIFQSFKKHHLINTIKFFHETLLPTRNIQQWLPDTYSEIRPSKYRVNKKWKIIKYSIEATKYNKSVLLKPYQQLSHYKTDVPLPIRQLKNKIIVIHDTLSRFSKQKLEHTSNTTFELITPESWNNYWSSWQSLRWNLYNINKLFETPIFTQLPLQISRPNFKQTKHTIQKGLYTCKELLKEHQLKYDLNNIDKYITQRNNNIIANQKRMINSIMDCKPRTIHLNRLIIMDPNSQAQTLTRCPATIASHVNEHFQTLGQSVQDLETIPIYKMISDIPSQFQEIYRCISHIHTNTYDSVLVPITIDELTTTISLLPNHKASGVSGIIYEDIKHLHKDFFDFIINFFNDILTSGHLPNGWNNAHLYPIPKPTDWGYDIKNTRPIILLETFRKLFIKIITSRLQNVLSKASILQANNRAGLTGKLTFQPLQHLTHTIEMANLKGHKQELWIGLQDLSKAYNRINTSLLKLSLQRIGIPNRINTLILQLFTNRYNQVITPTGYTPQYKVIQGIDQGEVISPLMWIIYYDPLFAYINTAPIPPEDHFTITVNKKKNIWDSSSDRKVEYSLSVQGYLDDTTWVAPSLPALNRLLSMAEDFYKIANIKINKDKYRILTNNTSLANKSVQIQIQGETWTTTTLGRKDCAKILGIYVNAFNNPCPHINKLTQTTKFFATLLKRKKLTHNHVIYITNKILIPILEYRNQFSFLTHRECDNILAPIKKIFKYSLLNTPDNIIYNNMFPSIHNFFFNQISSHSSFTQLLFNSPALRVIAQQQIITAINILWTADYPTSDELKLLAPLKLFDTLLLKKIYAFSSINLHLTPNFDLKVTGGYSPIIQHIPNLSKSDLNSLRANRILFLDQVSTEDGSFLRPYRDIKILNNNKWTGRTPEWFKKLLSTTWSTSSMKFITPMPTPPIQRLLRNSPQIQDSPSFNPHNEWVIPWDAKTFSPSHSTNTTASTPKRMTSFIRPCKGCSRHVYNVSNPSICTLYIATINLLTIKVYRPLHIPAHITAPKRTWKFLTLHYHTLRTIAYNDYQRSQHTNSFLTPIIPVPRKNLPITLTIYNNNPVLNPLSPLYLKNLVIGFDKVIDRLLFLAHQFINFSNLSFYTDGSLFQDGPYRSRMGFAWIETTTSNNPTPFQGVMMFQPSSTTAKTFAVLTTLIVSPSNAHINIFTNSLNTIHNYEKFSCVKSHSGDIFNDQADLLSKDATTLSPIFISPKSDPSALMTFMFNHLGPLHGNIRKWSQRACHAYLAASNLHNKPQQHLLQLMATFPIDWSFTSQWLRKNNDNSSPCSFQNDKTTRHKIKLYAHLLPTADIQQRNYPRLYPAQPILCSECSSQVYDNSHIGYCLAHLMELNDSLRTAANYLISLITSSPNAPPSTRDVISSIERSSLFSPVTDIHHPTYLLFHQLVPEELPSVVSLHIHSWKSTMEIVKIFVQYFYT</sequence>
<gene>
    <name evidence="3" type="ORF">RclHR1_03460022</name>
</gene>
<comment type="caution">
    <text evidence="3">The sequence shown here is derived from an EMBL/GenBank/DDBJ whole genome shotgun (WGS) entry which is preliminary data.</text>
</comment>
<evidence type="ECO:0000259" key="2">
    <source>
        <dbReference type="PROSITE" id="PS50878"/>
    </source>
</evidence>
<evidence type="ECO:0000313" key="3">
    <source>
        <dbReference type="EMBL" id="GBB99253.1"/>
    </source>
</evidence>
<dbReference type="InterPro" id="IPR012337">
    <property type="entry name" value="RNaseH-like_sf"/>
</dbReference>